<organism evidence="1">
    <name type="scientific">Arundo donax</name>
    <name type="common">Giant reed</name>
    <name type="synonym">Donax arundinaceus</name>
    <dbReference type="NCBI Taxonomy" id="35708"/>
    <lineage>
        <taxon>Eukaryota</taxon>
        <taxon>Viridiplantae</taxon>
        <taxon>Streptophyta</taxon>
        <taxon>Embryophyta</taxon>
        <taxon>Tracheophyta</taxon>
        <taxon>Spermatophyta</taxon>
        <taxon>Magnoliopsida</taxon>
        <taxon>Liliopsida</taxon>
        <taxon>Poales</taxon>
        <taxon>Poaceae</taxon>
        <taxon>PACMAD clade</taxon>
        <taxon>Arundinoideae</taxon>
        <taxon>Arundineae</taxon>
        <taxon>Arundo</taxon>
    </lineage>
</organism>
<reference evidence="1" key="1">
    <citation type="submission" date="2014-09" db="EMBL/GenBank/DDBJ databases">
        <authorList>
            <person name="Magalhaes I.L.F."/>
            <person name="Oliveira U."/>
            <person name="Santos F.R."/>
            <person name="Vidigal T.H.D.A."/>
            <person name="Brescovit A.D."/>
            <person name="Santos A.J."/>
        </authorList>
    </citation>
    <scope>NUCLEOTIDE SEQUENCE</scope>
    <source>
        <tissue evidence="1">Shoot tissue taken approximately 20 cm above the soil surface</tissue>
    </source>
</reference>
<name>A0A0A9FL95_ARUDO</name>
<dbReference type="EMBL" id="GBRH01184126">
    <property type="protein sequence ID" value="JAE13770.1"/>
    <property type="molecule type" value="Transcribed_RNA"/>
</dbReference>
<proteinExistence type="predicted"/>
<dbReference type="AlphaFoldDB" id="A0A0A9FL95"/>
<protein>
    <submittedName>
        <fullName evidence="1">Uncharacterized protein</fullName>
    </submittedName>
</protein>
<accession>A0A0A9FL95</accession>
<reference evidence="1" key="2">
    <citation type="journal article" date="2015" name="Data Brief">
        <title>Shoot transcriptome of the giant reed, Arundo donax.</title>
        <authorList>
            <person name="Barrero R.A."/>
            <person name="Guerrero F.D."/>
            <person name="Moolhuijzen P."/>
            <person name="Goolsby J.A."/>
            <person name="Tidwell J."/>
            <person name="Bellgard S.E."/>
            <person name="Bellgard M.I."/>
        </authorList>
    </citation>
    <scope>NUCLEOTIDE SEQUENCE</scope>
    <source>
        <tissue evidence="1">Shoot tissue taken approximately 20 cm above the soil surface</tissue>
    </source>
</reference>
<sequence>MSILQQQTSTSRVPNLSLCLMRSDANCPISMNGFKIRSITWS</sequence>
<evidence type="ECO:0000313" key="1">
    <source>
        <dbReference type="EMBL" id="JAE13770.1"/>
    </source>
</evidence>